<dbReference type="SUPFAM" id="SSF82549">
    <property type="entry name" value="DAK1/DegV-like"/>
    <property type="match status" value="1"/>
</dbReference>
<feature type="domain" description="DhaK" evidence="1">
    <location>
        <begin position="7"/>
        <end position="330"/>
    </location>
</feature>
<protein>
    <submittedName>
        <fullName evidence="2">Dihydroxyacetone kinase</fullName>
    </submittedName>
</protein>
<proteinExistence type="predicted"/>
<dbReference type="InterPro" id="IPR050861">
    <property type="entry name" value="Dihydroxyacetone_Kinase"/>
</dbReference>
<dbReference type="Proteomes" id="UP000027439">
    <property type="component" value="Unassembled WGS sequence"/>
</dbReference>
<reference evidence="2 3" key="1">
    <citation type="submission" date="2014-03" db="EMBL/GenBank/DDBJ databases">
        <title>Draft Genome Sequences of Four Burkholderia Strains.</title>
        <authorList>
            <person name="Liu X.Y."/>
            <person name="Li C.X."/>
            <person name="Xu J.H."/>
        </authorList>
    </citation>
    <scope>NUCLEOTIDE SEQUENCE [LARGE SCALE GENOMIC DNA]</scope>
    <source>
        <strain evidence="2 3">R27</strain>
    </source>
</reference>
<organism evidence="2 3">
    <name type="scientific">Caballeronia grimmiae</name>
    <dbReference type="NCBI Taxonomy" id="1071679"/>
    <lineage>
        <taxon>Bacteria</taxon>
        <taxon>Pseudomonadati</taxon>
        <taxon>Pseudomonadota</taxon>
        <taxon>Betaproteobacteria</taxon>
        <taxon>Burkholderiales</taxon>
        <taxon>Burkholderiaceae</taxon>
        <taxon>Caballeronia</taxon>
    </lineage>
</organism>
<dbReference type="PANTHER" id="PTHR28629:SF4">
    <property type="entry name" value="TRIOKINASE_FMN CYCLASE"/>
    <property type="match status" value="1"/>
</dbReference>
<dbReference type="FunFam" id="3.40.50.10440:FF:000001">
    <property type="entry name" value="Dihydroxyacetone kinase, DhaK subunit"/>
    <property type="match status" value="1"/>
</dbReference>
<dbReference type="InterPro" id="IPR004006">
    <property type="entry name" value="DhaK_dom"/>
</dbReference>
<dbReference type="OrthoDB" id="9806345at2"/>
<gene>
    <name evidence="2" type="ORF">BG57_07130</name>
</gene>
<name>A0A069NZB8_9BURK</name>
<dbReference type="eggNOG" id="COG2376">
    <property type="taxonomic scope" value="Bacteria"/>
</dbReference>
<dbReference type="GO" id="GO:0005829">
    <property type="term" value="C:cytosol"/>
    <property type="evidence" value="ECO:0007669"/>
    <property type="project" value="TreeGrafter"/>
</dbReference>
<dbReference type="PROSITE" id="PS51481">
    <property type="entry name" value="DHAK"/>
    <property type="match status" value="1"/>
</dbReference>
<dbReference type="GO" id="GO:0019563">
    <property type="term" value="P:glycerol catabolic process"/>
    <property type="evidence" value="ECO:0007669"/>
    <property type="project" value="TreeGrafter"/>
</dbReference>
<comment type="caution">
    <text evidence="2">The sequence shown here is derived from an EMBL/GenBank/DDBJ whole genome shotgun (WGS) entry which is preliminary data.</text>
</comment>
<keyword evidence="2" id="KW-0418">Kinase</keyword>
<evidence type="ECO:0000313" key="3">
    <source>
        <dbReference type="Proteomes" id="UP000027439"/>
    </source>
</evidence>
<dbReference type="AlphaFoldDB" id="A0A069NZB8"/>
<evidence type="ECO:0000259" key="1">
    <source>
        <dbReference type="PROSITE" id="PS51481"/>
    </source>
</evidence>
<dbReference type="PANTHER" id="PTHR28629">
    <property type="entry name" value="TRIOKINASE/FMN CYCLASE"/>
    <property type="match status" value="1"/>
</dbReference>
<keyword evidence="2" id="KW-0808">Transferase</keyword>
<dbReference type="STRING" id="1071679.BG57_07130"/>
<dbReference type="RefSeq" id="WP_035966369.1">
    <property type="nucleotide sequence ID" value="NZ_JFHE01000015.1"/>
</dbReference>
<dbReference type="Gene3D" id="3.30.1180.20">
    <property type="entry name" value="Dihydroxyacetone kinase, domain 2"/>
    <property type="match status" value="1"/>
</dbReference>
<accession>A0A069NZB8</accession>
<evidence type="ECO:0000313" key="2">
    <source>
        <dbReference type="EMBL" id="KDR33522.1"/>
    </source>
</evidence>
<dbReference type="EMBL" id="JFHE01000015">
    <property type="protein sequence ID" value="KDR33522.1"/>
    <property type="molecule type" value="Genomic_DNA"/>
</dbReference>
<sequence>MKKIINNPDTFVDEIIDALLLAHPKWIKAANADKRALVRADAPKAGRVGIVTGGGSGHMPGFLGYVGEGLCGGVAVGNVFSSPSSEQIFEATKGVNGGAGVLYVYGNYGGDVLNFDLASDLADAEGIDIKTVVLTDDVASAPKERAADRRGVAGMVFAFKCAGAAAERGDSLDEVARICAKANANCRTMGVGLSPTILPAAGKPTFTLPDGEMEIGIGIHGEPGTHRGALQSADVIADNMMRQILDDLDAPKGSRLALLVNGLGATPLEELYLLYRRAAKVIDGDGLTIAWSYVGEYVTSLEMAGASITVMLLDDELEALLAAPAHSPFFREGTRA</sequence>
<dbReference type="Gene3D" id="3.40.50.10440">
    <property type="entry name" value="Dihydroxyacetone kinase, domain 1"/>
    <property type="match status" value="1"/>
</dbReference>
<dbReference type="Pfam" id="PF02733">
    <property type="entry name" value="Dak1"/>
    <property type="match status" value="1"/>
</dbReference>
<dbReference type="GO" id="GO:0004371">
    <property type="term" value="F:glycerone kinase activity"/>
    <property type="evidence" value="ECO:0007669"/>
    <property type="project" value="InterPro"/>
</dbReference>